<sequence length="401" mass="43256">MAIERTYAEINEKIKSGKAVVLTAEEVLSLVEEKGVSGAARQVDVVTTGTFSAMCSSGVFLNFGHPKPRIRMQKVWLNGIPAYSGIAAVDAYLGATELPEDDPCNSNYPGEFRYGGGHVIHDLVARKPIKLEAVSYGTDCYPRRELETCITLDDINEATLFNPRNAYQNYNCAVNLSDRTIYTYLGMLKPGLGNAHYCSAGQLSPLLNDPYFLTIGIGTRIFLGGGTGYVAWSGTQHFPGIQEDGQGNSYGPAGGTLSLIGDLKQMKPNWLVGASILGYGATLMVGIGIPIPILNEEVMRCVSVSDSDLYAPVVDYSEAYGQRIPGNLGYVSYAQLKSGKISVNGREVPTAPLSSYPKAREIAGILKQWIEKGEFCLTEPVKLLPSCKDGITARTLEIKGT</sequence>
<keyword evidence="1" id="KW-0812">Transmembrane</keyword>
<protein>
    <recommendedName>
        <fullName evidence="2">Homocysteine biosynthesis enzyme sulfur-incorporation domain-containing protein</fullName>
    </recommendedName>
</protein>
<dbReference type="Pfam" id="PF01837">
    <property type="entry name" value="HcyBio"/>
    <property type="match status" value="1"/>
</dbReference>
<keyword evidence="1" id="KW-0472">Membrane</keyword>
<feature type="transmembrane region" description="Helical" evidence="1">
    <location>
        <begin position="270"/>
        <end position="293"/>
    </location>
</feature>
<dbReference type="InterPro" id="IPR002708">
    <property type="entry name" value="HcyBio"/>
</dbReference>
<gene>
    <name evidence="3" type="ORF">SCFA_410007</name>
</gene>
<evidence type="ECO:0000313" key="3">
    <source>
        <dbReference type="EMBL" id="VFU18295.1"/>
    </source>
</evidence>
<organism evidence="3">
    <name type="scientific">anaerobic digester metagenome</name>
    <dbReference type="NCBI Taxonomy" id="1263854"/>
    <lineage>
        <taxon>unclassified sequences</taxon>
        <taxon>metagenomes</taxon>
        <taxon>ecological metagenomes</taxon>
    </lineage>
</organism>
<feature type="domain" description="Homocysteine biosynthesis enzyme sulfur-incorporation" evidence="2">
    <location>
        <begin position="19"/>
        <end position="377"/>
    </location>
</feature>
<dbReference type="AlphaFoldDB" id="A0A485M4J4"/>
<dbReference type="EMBL" id="CAADRN010000341">
    <property type="protein sequence ID" value="VFU18295.1"/>
    <property type="molecule type" value="Genomic_DNA"/>
</dbReference>
<reference evidence="3" key="1">
    <citation type="submission" date="2019-03" db="EMBL/GenBank/DDBJ databases">
        <authorList>
            <person name="Hao L."/>
        </authorList>
    </citation>
    <scope>NUCLEOTIDE SEQUENCE</scope>
</reference>
<evidence type="ECO:0000256" key="1">
    <source>
        <dbReference type="SAM" id="Phobius"/>
    </source>
</evidence>
<name>A0A485M4J4_9ZZZZ</name>
<keyword evidence="1" id="KW-1133">Transmembrane helix</keyword>
<evidence type="ECO:0000259" key="2">
    <source>
        <dbReference type="Pfam" id="PF01837"/>
    </source>
</evidence>
<proteinExistence type="predicted"/>
<accession>A0A485M4J4</accession>